<keyword evidence="16" id="KW-0862">Zinc</keyword>
<keyword evidence="9" id="KW-0269">Exonuclease</keyword>
<dbReference type="GO" id="GO:0003723">
    <property type="term" value="F:RNA binding"/>
    <property type="evidence" value="ECO:0007669"/>
    <property type="project" value="TreeGrafter"/>
</dbReference>
<dbReference type="GO" id="GO:0005634">
    <property type="term" value="C:nucleus"/>
    <property type="evidence" value="ECO:0007669"/>
    <property type="project" value="UniProtKB-SubCell"/>
</dbReference>
<dbReference type="Proteomes" id="UP000006174">
    <property type="component" value="Unassembled WGS sequence"/>
</dbReference>
<keyword evidence="13" id="KW-0539">Nucleus</keyword>
<feature type="compositionally biased region" description="Basic and acidic residues" evidence="17">
    <location>
        <begin position="925"/>
        <end position="936"/>
    </location>
</feature>
<feature type="region of interest" description="Disordered" evidence="17">
    <location>
        <begin position="1110"/>
        <end position="1156"/>
    </location>
</feature>
<dbReference type="FunFam" id="3.40.50.12390:FF:000005">
    <property type="entry name" value="5'-3' exoribonuclease 2"/>
    <property type="match status" value="1"/>
</dbReference>
<dbReference type="SMART" id="SM00343">
    <property type="entry name" value="ZnF_C2HC"/>
    <property type="match status" value="1"/>
</dbReference>
<evidence type="ECO:0000256" key="2">
    <source>
        <dbReference type="ARBA" id="ARBA00006994"/>
    </source>
</evidence>
<evidence type="ECO:0000256" key="8">
    <source>
        <dbReference type="ARBA" id="ARBA00022801"/>
    </source>
</evidence>
<keyword evidence="16" id="KW-0479">Metal-binding</keyword>
<feature type="region of interest" description="Disordered" evidence="17">
    <location>
        <begin position="530"/>
        <end position="625"/>
    </location>
</feature>
<dbReference type="OMA" id="ITHDMVV"/>
<keyword evidence="4" id="KW-0806">Transcription termination</keyword>
<feature type="compositionally biased region" description="Acidic residues" evidence="17">
    <location>
        <begin position="592"/>
        <end position="621"/>
    </location>
</feature>
<dbReference type="STRING" id="1128400.I2FP92"/>
<feature type="region of interest" description="Disordered" evidence="17">
    <location>
        <begin position="909"/>
        <end position="996"/>
    </location>
</feature>
<accession>I2FP92</accession>
<keyword evidence="8" id="KW-0378">Hydrolase</keyword>
<feature type="compositionally biased region" description="Basic and acidic residues" evidence="17">
    <location>
        <begin position="551"/>
        <end position="563"/>
    </location>
</feature>
<keyword evidence="11" id="KW-0175">Coiled coil</keyword>
<dbReference type="OrthoDB" id="372487at2759"/>
<dbReference type="Gene3D" id="1.25.40.1050">
    <property type="match status" value="1"/>
</dbReference>
<evidence type="ECO:0000256" key="10">
    <source>
        <dbReference type="ARBA" id="ARBA00023015"/>
    </source>
</evidence>
<feature type="region of interest" description="Disordered" evidence="17">
    <location>
        <begin position="415"/>
        <end position="502"/>
    </location>
</feature>
<dbReference type="FunFam" id="1.25.40.1050:FF:000002">
    <property type="entry name" value="5'-3' exoribonuclease"/>
    <property type="match status" value="1"/>
</dbReference>
<dbReference type="AlphaFoldDB" id="I2FP92"/>
<comment type="caution">
    <text evidence="19">The sequence shown here is derived from an EMBL/GenBank/DDBJ whole genome shotgun (WGS) entry which is preliminary data.</text>
</comment>
<dbReference type="eggNOG" id="KOG2044">
    <property type="taxonomic scope" value="Eukaryota"/>
</dbReference>
<protein>
    <recommendedName>
        <fullName evidence="3">5'-3' exoribonuclease 2</fullName>
    </recommendedName>
</protein>
<evidence type="ECO:0000313" key="20">
    <source>
        <dbReference type="Proteomes" id="UP000006174"/>
    </source>
</evidence>
<comment type="similarity">
    <text evidence="2">Belongs to the 5'-3' exonuclease family. XRN2/RAT1 subfamily.</text>
</comment>
<evidence type="ECO:0000256" key="7">
    <source>
        <dbReference type="ARBA" id="ARBA00022722"/>
    </source>
</evidence>
<feature type="domain" description="CCHC-type" evidence="18">
    <location>
        <begin position="272"/>
        <end position="286"/>
    </location>
</feature>
<dbReference type="InterPro" id="IPR041412">
    <property type="entry name" value="Xrn1_helical"/>
</dbReference>
<evidence type="ECO:0000256" key="4">
    <source>
        <dbReference type="ARBA" id="ARBA00022472"/>
    </source>
</evidence>
<dbReference type="InterPro" id="IPR027073">
    <property type="entry name" value="5_3_exoribonuclease"/>
</dbReference>
<dbReference type="PANTHER" id="PTHR12341:SF41">
    <property type="entry name" value="5'-3' EXORIBONUCLEASE 2"/>
    <property type="match status" value="1"/>
</dbReference>
<evidence type="ECO:0000256" key="15">
    <source>
        <dbReference type="ARBA" id="ARBA00046943"/>
    </source>
</evidence>
<comment type="subunit">
    <text evidence="15">Interacts with RAI1; the interaction is direct, stabilizes RAT1 protein structure and may stimulate its exoribonuclease activity. The interaction also stimulates RAI1 pyrophosphohydrolase activity, probably by recruiting it to mRNA substrates.</text>
</comment>
<reference evidence="19 20" key="1">
    <citation type="journal article" date="2012" name="Plant Cell">
        <title>Genome comparison of barley and maize smut fungi reveals targeted loss of RNA silencing components and species-specific presence of transposable elements.</title>
        <authorList>
            <person name="Laurie J.D."/>
            <person name="Ali S."/>
            <person name="Linning R."/>
            <person name="Mannhaupt G."/>
            <person name="Wong P."/>
            <person name="Gueldener U."/>
            <person name="Muensterkoetter M."/>
            <person name="Moore R."/>
            <person name="Kahmann R."/>
            <person name="Bakkeren G."/>
            <person name="Schirawski J."/>
        </authorList>
    </citation>
    <scope>NUCLEOTIDE SEQUENCE [LARGE SCALE GENOMIC DNA]</scope>
    <source>
        <strain evidence="20">Uh4875-4</strain>
    </source>
</reference>
<comment type="subcellular location">
    <subcellularLocation>
        <location evidence="1">Nucleus</location>
    </subcellularLocation>
</comment>
<dbReference type="Pfam" id="PF17846">
    <property type="entry name" value="XRN_M"/>
    <property type="match status" value="2"/>
</dbReference>
<feature type="compositionally biased region" description="Gly residues" evidence="17">
    <location>
        <begin position="983"/>
        <end position="996"/>
    </location>
</feature>
<feature type="compositionally biased region" description="Basic residues" evidence="17">
    <location>
        <begin position="1126"/>
        <end position="1136"/>
    </location>
</feature>
<evidence type="ECO:0000256" key="12">
    <source>
        <dbReference type="ARBA" id="ARBA00023163"/>
    </source>
</evidence>
<evidence type="ECO:0000256" key="17">
    <source>
        <dbReference type="SAM" id="MobiDB-lite"/>
    </source>
</evidence>
<organism evidence="19 20">
    <name type="scientific">Ustilago hordei</name>
    <name type="common">Barley covered smut fungus</name>
    <dbReference type="NCBI Taxonomy" id="120017"/>
    <lineage>
        <taxon>Eukaryota</taxon>
        <taxon>Fungi</taxon>
        <taxon>Dikarya</taxon>
        <taxon>Basidiomycota</taxon>
        <taxon>Ustilaginomycotina</taxon>
        <taxon>Ustilaginomycetes</taxon>
        <taxon>Ustilaginales</taxon>
        <taxon>Ustilaginaceae</taxon>
        <taxon>Ustilago</taxon>
    </lineage>
</organism>
<evidence type="ECO:0000256" key="9">
    <source>
        <dbReference type="ARBA" id="ARBA00022839"/>
    </source>
</evidence>
<keyword evidence="12" id="KW-0804">Transcription</keyword>
<evidence type="ECO:0000256" key="5">
    <source>
        <dbReference type="ARBA" id="ARBA00022552"/>
    </source>
</evidence>
<keyword evidence="10" id="KW-0805">Transcription regulation</keyword>
<evidence type="ECO:0000256" key="11">
    <source>
        <dbReference type="ARBA" id="ARBA00023054"/>
    </source>
</evidence>
<feature type="compositionally biased region" description="Gly residues" evidence="17">
    <location>
        <begin position="1206"/>
        <end position="1245"/>
    </location>
</feature>
<dbReference type="Gene3D" id="3.40.50.12390">
    <property type="match status" value="2"/>
</dbReference>
<dbReference type="EMBL" id="CAGI01000137">
    <property type="protein sequence ID" value="CCF48735.1"/>
    <property type="molecule type" value="Genomic_DNA"/>
</dbReference>
<dbReference type="CDD" id="cd18673">
    <property type="entry name" value="PIN_XRN1-2-like"/>
    <property type="match status" value="1"/>
</dbReference>
<dbReference type="FunFam" id="3.40.50.12390:FF:000003">
    <property type="entry name" value="5'-3' exoribonuclease"/>
    <property type="match status" value="1"/>
</dbReference>
<dbReference type="GO" id="GO:0006397">
    <property type="term" value="P:mRNA processing"/>
    <property type="evidence" value="ECO:0007669"/>
    <property type="project" value="UniProtKB-KW"/>
</dbReference>
<comment type="function">
    <text evidence="14">Possesses 5'-&gt;3' exoribonuclease activity. Required for the processing of nuclear mRNA and rRNA precursors. May promote the termination of transcription by RNA polymerase II. Essential for vegetative cell growth and chromosome segregation.</text>
</comment>
<evidence type="ECO:0000256" key="1">
    <source>
        <dbReference type="ARBA" id="ARBA00004123"/>
    </source>
</evidence>
<evidence type="ECO:0000256" key="16">
    <source>
        <dbReference type="PROSITE-ProRule" id="PRU00047"/>
    </source>
</evidence>
<evidence type="ECO:0000256" key="3">
    <source>
        <dbReference type="ARBA" id="ARBA00013845"/>
    </source>
</evidence>
<gene>
    <name evidence="19" type="ORF">UHOR_08740</name>
</gene>
<evidence type="ECO:0000259" key="18">
    <source>
        <dbReference type="PROSITE" id="PS50158"/>
    </source>
</evidence>
<keyword evidence="16" id="KW-0863">Zinc-finger</keyword>
<dbReference type="PROSITE" id="PS50158">
    <property type="entry name" value="ZF_CCHC"/>
    <property type="match status" value="1"/>
</dbReference>
<dbReference type="GO" id="GO:0000956">
    <property type="term" value="P:nuclear-transcribed mRNA catabolic process"/>
    <property type="evidence" value="ECO:0007669"/>
    <property type="project" value="TreeGrafter"/>
</dbReference>
<feature type="compositionally biased region" description="Low complexity" evidence="17">
    <location>
        <begin position="953"/>
        <end position="967"/>
    </location>
</feature>
<feature type="compositionally biased region" description="Basic and acidic residues" evidence="17">
    <location>
        <begin position="292"/>
        <end position="304"/>
    </location>
</feature>
<proteinExistence type="inferred from homology"/>
<dbReference type="InterPro" id="IPR001878">
    <property type="entry name" value="Znf_CCHC"/>
</dbReference>
<dbReference type="GO" id="GO:0004534">
    <property type="term" value="F:5'-3' RNA exonuclease activity"/>
    <property type="evidence" value="ECO:0007669"/>
    <property type="project" value="TreeGrafter"/>
</dbReference>
<keyword evidence="7" id="KW-0540">Nuclease</keyword>
<feature type="region of interest" description="Disordered" evidence="17">
    <location>
        <begin position="1192"/>
        <end position="1245"/>
    </location>
</feature>
<keyword evidence="5" id="KW-0698">rRNA processing</keyword>
<feature type="compositionally biased region" description="Basic and acidic residues" evidence="17">
    <location>
        <begin position="430"/>
        <end position="441"/>
    </location>
</feature>
<evidence type="ECO:0000256" key="13">
    <source>
        <dbReference type="ARBA" id="ARBA00023242"/>
    </source>
</evidence>
<evidence type="ECO:0000256" key="14">
    <source>
        <dbReference type="ARBA" id="ARBA00046137"/>
    </source>
</evidence>
<evidence type="ECO:0000313" key="19">
    <source>
        <dbReference type="EMBL" id="CCF48735.1"/>
    </source>
</evidence>
<dbReference type="Pfam" id="PF03159">
    <property type="entry name" value="XRN_N"/>
    <property type="match status" value="1"/>
</dbReference>
<name>I2FP92_USTHO</name>
<keyword evidence="20" id="KW-1185">Reference proteome</keyword>
<dbReference type="GO" id="GO:0008270">
    <property type="term" value="F:zinc ion binding"/>
    <property type="evidence" value="ECO:0007669"/>
    <property type="project" value="UniProtKB-KW"/>
</dbReference>
<dbReference type="HOGENOM" id="CLU_006038_2_0_1"/>
<sequence length="1245" mass="134586">MGVPALFRWLSKKYPRIVTSVQEQDPKTAPGPDGSEIVLPLDTSTPNPNGEEFDCLYLDMNGIVHPCTHPEGKPAPESEEEMMIEVFAYTERVVNMVRPRRLLMMAIDGVAPRAKMNQQRSRRFRAAKEAREKHQENESALAEWKAKGLPITDHALQSKKAWDSNAITPGTPFMDLLAASLRYWVAQKINTDPGWKDVQVIISDASVPGEGEHKIMEHIRRQRSHPEHDPNTKHVIYGLDADLIMLSLATHEPYFKVLREDVFASDNKPKTCNICGQPGHFAASCKGSPKNKSGEHDEKAQTPPDKKPFIFLDLPTLREYLQVELNIPQLPFAFDLERAIDDWVFLIFFVGNDFLPHLPSLEIRDGAIDTLLRIWKKELPSMGGYLTNHGKVELSRAQLILNGLASEEDDIFRRRKEDEDRRENNKKRREAIQQRREKELDEGNFGNAPMVEVMTKKRPAHETEKPAFNGVSAQDAREQANSNNKSYDPRKKAVVLGGDNNNVVRQRNAARQANMDAAEALKAELMAHNAQPPVKKVKTEAGAEAAPASPTEEKQENGDDKVKPSSSAGTKRKAEDVDADADGEVAVKAENGDDAAEEPDAEDDADDDDDDDNVEGNEDVDPVTTIKKRKVNADGTVDYQDTVKMWEPGYRERYYREKFGVDLSDTDFRRQVVKSYIEGLSWVLAYYYQGVPSWQWYYPFHFSPFAADFEDLASLDIKFELGAPFKPFEQLMGVLPADSRASIPEPFHPLMTESDSEIIDFYPSEFEIDMNGKKMAWQGVALLPFIDEKRLLDALKDKYPLLSEDEVRRNGFGNNTLFVGNESRLYDFLCEEIYSKKASDEEKKKAIPINPALTRGITGYVKPDPVCVPGSTFNSPLTSQNLQDIHNDCSISVLYDFPEQKTPHRSVLLKGLKPPKPTLSPAEIDWVKRGSPERGRGKGRGGHGGPGRDMHRNNNGNNYSNNYSNNVGGQGQGHGSSSYRSNNGGGGGGGGGGGAASAGRGEYGGYGGYGQEYGGYSNGGGYGGYGQEYGGYSNGGGYGGYGGTGQAAYGGAGGYGGYGGYASAAAPPAPYAAAGAYDPYAGYGGYGGSSYPPPAAPAGPKRDDRYAAYTRPAESQVPVSGAGGRGGRHEKPHHYNQHSSGYAGLPSLGGPPPPPATAPAAYGGYAAPTPAPYGGYGGAPTPAAGGYGGYGGYGGGGYAAPPPPAGGRGGGRGGRGGGRGGGQGGRGGGGNASYGGGGGAYASFY</sequence>
<dbReference type="InterPro" id="IPR004859">
    <property type="entry name" value="Xrn1_N"/>
</dbReference>
<dbReference type="GO" id="GO:0006353">
    <property type="term" value="P:DNA-templated transcription termination"/>
    <property type="evidence" value="ECO:0007669"/>
    <property type="project" value="UniProtKB-KW"/>
</dbReference>
<dbReference type="GO" id="GO:0006364">
    <property type="term" value="P:rRNA processing"/>
    <property type="evidence" value="ECO:0007669"/>
    <property type="project" value="UniProtKB-KW"/>
</dbReference>
<feature type="region of interest" description="Disordered" evidence="17">
    <location>
        <begin position="285"/>
        <end position="304"/>
    </location>
</feature>
<evidence type="ECO:0000256" key="6">
    <source>
        <dbReference type="ARBA" id="ARBA00022664"/>
    </source>
</evidence>
<keyword evidence="6" id="KW-0507">mRNA processing</keyword>
<dbReference type="PANTHER" id="PTHR12341">
    <property type="entry name" value="5'-&gt;3' EXORIBONUCLEASE"/>
    <property type="match status" value="1"/>
</dbReference>